<keyword evidence="2" id="KW-1185">Reference proteome</keyword>
<accession>A0ACB0I7B2</accession>
<name>A0ACB0I7B2_TRIPR</name>
<reference evidence="1" key="1">
    <citation type="submission" date="2023-10" db="EMBL/GenBank/DDBJ databases">
        <authorList>
            <person name="Rodriguez Cubillos JULIANA M."/>
            <person name="De Vega J."/>
        </authorList>
    </citation>
    <scope>NUCLEOTIDE SEQUENCE</scope>
</reference>
<sequence length="129" mass="14167">MQKAFVNDHVAPSNKSTSDSVVTLVTFSIKEKTTTLDVAQDVGTSYVQPNPNAATITESFGDSSDSEAATEAELQDKENNDIPANVVEDSKIEESREKVVSLCDKYTESEKRVDEEQEMIDLDEACTEL</sequence>
<dbReference type="Proteomes" id="UP001177021">
    <property type="component" value="Unassembled WGS sequence"/>
</dbReference>
<gene>
    <name evidence="1" type="ORF">MILVUS5_LOCUS263</name>
</gene>
<protein>
    <submittedName>
        <fullName evidence="1">Uncharacterized protein</fullName>
    </submittedName>
</protein>
<dbReference type="EMBL" id="CASHSV030000001">
    <property type="protein sequence ID" value="CAJ2627908.1"/>
    <property type="molecule type" value="Genomic_DNA"/>
</dbReference>
<comment type="caution">
    <text evidence="1">The sequence shown here is derived from an EMBL/GenBank/DDBJ whole genome shotgun (WGS) entry which is preliminary data.</text>
</comment>
<proteinExistence type="predicted"/>
<evidence type="ECO:0000313" key="2">
    <source>
        <dbReference type="Proteomes" id="UP001177021"/>
    </source>
</evidence>
<organism evidence="1 2">
    <name type="scientific">Trifolium pratense</name>
    <name type="common">Red clover</name>
    <dbReference type="NCBI Taxonomy" id="57577"/>
    <lineage>
        <taxon>Eukaryota</taxon>
        <taxon>Viridiplantae</taxon>
        <taxon>Streptophyta</taxon>
        <taxon>Embryophyta</taxon>
        <taxon>Tracheophyta</taxon>
        <taxon>Spermatophyta</taxon>
        <taxon>Magnoliopsida</taxon>
        <taxon>eudicotyledons</taxon>
        <taxon>Gunneridae</taxon>
        <taxon>Pentapetalae</taxon>
        <taxon>rosids</taxon>
        <taxon>fabids</taxon>
        <taxon>Fabales</taxon>
        <taxon>Fabaceae</taxon>
        <taxon>Papilionoideae</taxon>
        <taxon>50 kb inversion clade</taxon>
        <taxon>NPAAA clade</taxon>
        <taxon>Hologalegina</taxon>
        <taxon>IRL clade</taxon>
        <taxon>Trifolieae</taxon>
        <taxon>Trifolium</taxon>
    </lineage>
</organism>
<evidence type="ECO:0000313" key="1">
    <source>
        <dbReference type="EMBL" id="CAJ2627908.1"/>
    </source>
</evidence>